<evidence type="ECO:0000313" key="2">
    <source>
        <dbReference type="Proteomes" id="UP001367508"/>
    </source>
</evidence>
<dbReference type="Proteomes" id="UP001367508">
    <property type="component" value="Unassembled WGS sequence"/>
</dbReference>
<name>A0AAN9JYI9_CANGL</name>
<protein>
    <submittedName>
        <fullName evidence="1">Uncharacterized protein</fullName>
    </submittedName>
</protein>
<comment type="caution">
    <text evidence="1">The sequence shown here is derived from an EMBL/GenBank/DDBJ whole genome shotgun (WGS) entry which is preliminary data.</text>
</comment>
<accession>A0AAN9JYI9</accession>
<dbReference type="EMBL" id="JAYMYQ010000011">
    <property type="protein sequence ID" value="KAK7306658.1"/>
    <property type="molecule type" value="Genomic_DNA"/>
</dbReference>
<proteinExistence type="predicted"/>
<keyword evidence="2" id="KW-1185">Reference proteome</keyword>
<gene>
    <name evidence="1" type="ORF">VNO77_44610</name>
</gene>
<sequence>MTRRSSNMSKMWSLCLRLPQKYGCGSSLESWSTTICRMLIGRGELLQQSIHYQFSNIGVPNFWRSGYTAPLTWAEFSGIGGLKSVTGATNRAPDIPCYC</sequence>
<reference evidence="1 2" key="1">
    <citation type="submission" date="2024-01" db="EMBL/GenBank/DDBJ databases">
        <title>The genomes of 5 underutilized Papilionoideae crops provide insights into root nodulation and disease resistanc.</title>
        <authorList>
            <person name="Jiang F."/>
        </authorList>
    </citation>
    <scope>NUCLEOTIDE SEQUENCE [LARGE SCALE GENOMIC DNA]</scope>
    <source>
        <strain evidence="1">LVBAO_FW01</strain>
        <tissue evidence="1">Leaves</tissue>
    </source>
</reference>
<evidence type="ECO:0000313" key="1">
    <source>
        <dbReference type="EMBL" id="KAK7306658.1"/>
    </source>
</evidence>
<organism evidence="1 2">
    <name type="scientific">Canavalia gladiata</name>
    <name type="common">Sword bean</name>
    <name type="synonym">Dolichos gladiatus</name>
    <dbReference type="NCBI Taxonomy" id="3824"/>
    <lineage>
        <taxon>Eukaryota</taxon>
        <taxon>Viridiplantae</taxon>
        <taxon>Streptophyta</taxon>
        <taxon>Embryophyta</taxon>
        <taxon>Tracheophyta</taxon>
        <taxon>Spermatophyta</taxon>
        <taxon>Magnoliopsida</taxon>
        <taxon>eudicotyledons</taxon>
        <taxon>Gunneridae</taxon>
        <taxon>Pentapetalae</taxon>
        <taxon>rosids</taxon>
        <taxon>fabids</taxon>
        <taxon>Fabales</taxon>
        <taxon>Fabaceae</taxon>
        <taxon>Papilionoideae</taxon>
        <taxon>50 kb inversion clade</taxon>
        <taxon>NPAAA clade</taxon>
        <taxon>indigoferoid/millettioid clade</taxon>
        <taxon>Phaseoleae</taxon>
        <taxon>Canavalia</taxon>
    </lineage>
</organism>
<dbReference type="AlphaFoldDB" id="A0AAN9JYI9"/>